<protein>
    <submittedName>
        <fullName evidence="2">Uncharacterized protein</fullName>
    </submittedName>
</protein>
<dbReference type="AlphaFoldDB" id="A0A1R3KVP7"/>
<comment type="caution">
    <text evidence="2">The sequence shown here is derived from an EMBL/GenBank/DDBJ whole genome shotgun (WGS) entry which is preliminary data.</text>
</comment>
<keyword evidence="3" id="KW-1185">Reference proteome</keyword>
<sequence length="74" mass="8169">MRGGVFRAIKQSLLPDPQKEKRRNCFGYAFLPSFRTSIIAALLAKGLQSKSIGEIDSSDPENLESSSLVELEAR</sequence>
<name>A0A1R3KVP7_9ROSI</name>
<dbReference type="EMBL" id="AWUE01010869">
    <property type="protein sequence ID" value="OMP11204.1"/>
    <property type="molecule type" value="Genomic_DNA"/>
</dbReference>
<evidence type="ECO:0000313" key="2">
    <source>
        <dbReference type="EMBL" id="OMP11204.1"/>
    </source>
</evidence>
<organism evidence="2 3">
    <name type="scientific">Corchorus olitorius</name>
    <dbReference type="NCBI Taxonomy" id="93759"/>
    <lineage>
        <taxon>Eukaryota</taxon>
        <taxon>Viridiplantae</taxon>
        <taxon>Streptophyta</taxon>
        <taxon>Embryophyta</taxon>
        <taxon>Tracheophyta</taxon>
        <taxon>Spermatophyta</taxon>
        <taxon>Magnoliopsida</taxon>
        <taxon>eudicotyledons</taxon>
        <taxon>Gunneridae</taxon>
        <taxon>Pentapetalae</taxon>
        <taxon>rosids</taxon>
        <taxon>malvids</taxon>
        <taxon>Malvales</taxon>
        <taxon>Malvaceae</taxon>
        <taxon>Grewioideae</taxon>
        <taxon>Apeibeae</taxon>
        <taxon>Corchorus</taxon>
    </lineage>
</organism>
<evidence type="ECO:0000256" key="1">
    <source>
        <dbReference type="SAM" id="MobiDB-lite"/>
    </source>
</evidence>
<gene>
    <name evidence="2" type="ORF">COLO4_03963</name>
</gene>
<evidence type="ECO:0000313" key="3">
    <source>
        <dbReference type="Proteomes" id="UP000187203"/>
    </source>
</evidence>
<proteinExistence type="predicted"/>
<feature type="compositionally biased region" description="Low complexity" evidence="1">
    <location>
        <begin position="63"/>
        <end position="74"/>
    </location>
</feature>
<accession>A0A1R3KVP7</accession>
<reference evidence="3" key="1">
    <citation type="submission" date="2013-09" db="EMBL/GenBank/DDBJ databases">
        <title>Corchorus olitorius genome sequencing.</title>
        <authorList>
            <person name="Alam M."/>
            <person name="Haque M.S."/>
            <person name="Islam M.S."/>
            <person name="Emdad E.M."/>
            <person name="Islam M.M."/>
            <person name="Ahmed B."/>
            <person name="Halim A."/>
            <person name="Hossen Q.M.M."/>
            <person name="Hossain M.Z."/>
            <person name="Ahmed R."/>
            <person name="Khan M.M."/>
            <person name="Islam R."/>
            <person name="Rashid M.M."/>
            <person name="Khan S.A."/>
            <person name="Rahman M.S."/>
            <person name="Alam M."/>
            <person name="Yahiya A.S."/>
            <person name="Khan M.S."/>
            <person name="Azam M.S."/>
            <person name="Haque T."/>
            <person name="Lashkar M.Z.H."/>
            <person name="Akhand A.I."/>
            <person name="Morshed G."/>
            <person name="Roy S."/>
            <person name="Uddin K.S."/>
            <person name="Rabeya T."/>
            <person name="Hossain A.S."/>
            <person name="Chowdhury A."/>
            <person name="Snigdha A.R."/>
            <person name="Mortoza M.S."/>
            <person name="Matin S.A."/>
            <person name="Hoque S.M.E."/>
            <person name="Islam M.K."/>
            <person name="Roy D.K."/>
            <person name="Haider R."/>
            <person name="Moosa M.M."/>
            <person name="Elias S.M."/>
            <person name="Hasan A.M."/>
            <person name="Jahan S."/>
            <person name="Shafiuddin M."/>
            <person name="Mahmood N."/>
            <person name="Shommy N.S."/>
        </authorList>
    </citation>
    <scope>NUCLEOTIDE SEQUENCE [LARGE SCALE GENOMIC DNA]</scope>
    <source>
        <strain evidence="3">cv. O-4</strain>
    </source>
</reference>
<feature type="region of interest" description="Disordered" evidence="1">
    <location>
        <begin position="52"/>
        <end position="74"/>
    </location>
</feature>
<dbReference type="Proteomes" id="UP000187203">
    <property type="component" value="Unassembled WGS sequence"/>
</dbReference>